<dbReference type="InterPro" id="IPR000160">
    <property type="entry name" value="GGDEF_dom"/>
</dbReference>
<evidence type="ECO:0000259" key="2">
    <source>
        <dbReference type="PROSITE" id="PS50887"/>
    </source>
</evidence>
<feature type="domain" description="EAL" evidence="1">
    <location>
        <begin position="388"/>
        <end position="642"/>
    </location>
</feature>
<accession>A0A934I298</accession>
<dbReference type="Proteomes" id="UP000622687">
    <property type="component" value="Unassembled WGS sequence"/>
</dbReference>
<dbReference type="CDD" id="cd01949">
    <property type="entry name" value="GGDEF"/>
    <property type="match status" value="1"/>
</dbReference>
<protein>
    <submittedName>
        <fullName evidence="3">EAL domain-containing protein</fullName>
    </submittedName>
</protein>
<dbReference type="SUPFAM" id="SSF141868">
    <property type="entry name" value="EAL domain-like"/>
    <property type="match status" value="1"/>
</dbReference>
<dbReference type="InterPro" id="IPR018771">
    <property type="entry name" value="PocR_dom"/>
</dbReference>
<organism evidence="3 4">
    <name type="scientific">Clostridium aciditolerans</name>
    <dbReference type="NCBI Taxonomy" id="339861"/>
    <lineage>
        <taxon>Bacteria</taxon>
        <taxon>Bacillati</taxon>
        <taxon>Bacillota</taxon>
        <taxon>Clostridia</taxon>
        <taxon>Eubacteriales</taxon>
        <taxon>Clostridiaceae</taxon>
        <taxon>Clostridium</taxon>
    </lineage>
</organism>
<gene>
    <name evidence="3" type="ORF">I6U51_22825</name>
</gene>
<reference evidence="3" key="1">
    <citation type="submission" date="2020-12" db="EMBL/GenBank/DDBJ databases">
        <title>Clostridium thailandense sp. nov., a novel acetogenic bacterium isolated from peat land soil in Thailand.</title>
        <authorList>
            <person name="Chaikitkaew S."/>
            <person name="Birkeland N.K."/>
        </authorList>
    </citation>
    <scope>NUCLEOTIDE SEQUENCE</scope>
    <source>
        <strain evidence="3">DSM 17425</strain>
    </source>
</reference>
<dbReference type="PROSITE" id="PS50887">
    <property type="entry name" value="GGDEF"/>
    <property type="match status" value="1"/>
</dbReference>
<dbReference type="Pfam" id="PF00990">
    <property type="entry name" value="GGDEF"/>
    <property type="match status" value="1"/>
</dbReference>
<keyword evidence="4" id="KW-1185">Reference proteome</keyword>
<dbReference type="PANTHER" id="PTHR33121">
    <property type="entry name" value="CYCLIC DI-GMP PHOSPHODIESTERASE PDEF"/>
    <property type="match status" value="1"/>
</dbReference>
<dbReference type="SMART" id="SM00052">
    <property type="entry name" value="EAL"/>
    <property type="match status" value="1"/>
</dbReference>
<dbReference type="SUPFAM" id="SSF55073">
    <property type="entry name" value="Nucleotide cyclase"/>
    <property type="match status" value="1"/>
</dbReference>
<dbReference type="EMBL" id="JAEEGB010000045">
    <property type="protein sequence ID" value="MBI6875512.1"/>
    <property type="molecule type" value="Genomic_DNA"/>
</dbReference>
<dbReference type="Pfam" id="PF00563">
    <property type="entry name" value="EAL"/>
    <property type="match status" value="1"/>
</dbReference>
<evidence type="ECO:0000259" key="1">
    <source>
        <dbReference type="PROSITE" id="PS50883"/>
    </source>
</evidence>
<dbReference type="Pfam" id="PF10114">
    <property type="entry name" value="PocR"/>
    <property type="match status" value="1"/>
</dbReference>
<dbReference type="PANTHER" id="PTHR33121:SF71">
    <property type="entry name" value="OXYGEN SENSOR PROTEIN DOSP"/>
    <property type="match status" value="1"/>
</dbReference>
<dbReference type="InterPro" id="IPR043128">
    <property type="entry name" value="Rev_trsase/Diguanyl_cyclase"/>
</dbReference>
<comment type="caution">
    <text evidence="3">The sequence shown here is derived from an EMBL/GenBank/DDBJ whole genome shotgun (WGS) entry which is preliminary data.</text>
</comment>
<evidence type="ECO:0000313" key="3">
    <source>
        <dbReference type="EMBL" id="MBI6875512.1"/>
    </source>
</evidence>
<evidence type="ECO:0000313" key="4">
    <source>
        <dbReference type="Proteomes" id="UP000622687"/>
    </source>
</evidence>
<dbReference type="InterPro" id="IPR050706">
    <property type="entry name" value="Cyclic-di-GMP_PDE-like"/>
</dbReference>
<dbReference type="SMART" id="SM00267">
    <property type="entry name" value="GGDEF"/>
    <property type="match status" value="1"/>
</dbReference>
<name>A0A934I298_9CLOT</name>
<dbReference type="PROSITE" id="PS50883">
    <property type="entry name" value="EAL"/>
    <property type="match status" value="1"/>
</dbReference>
<dbReference type="NCBIfam" id="TIGR00254">
    <property type="entry name" value="GGDEF"/>
    <property type="match status" value="1"/>
</dbReference>
<dbReference type="Gene3D" id="3.30.70.270">
    <property type="match status" value="1"/>
</dbReference>
<proteinExistence type="predicted"/>
<dbReference type="InterPro" id="IPR035919">
    <property type="entry name" value="EAL_sf"/>
</dbReference>
<feature type="domain" description="GGDEF" evidence="2">
    <location>
        <begin position="246"/>
        <end position="379"/>
    </location>
</feature>
<dbReference type="Gene3D" id="3.20.20.450">
    <property type="entry name" value="EAL domain"/>
    <property type="match status" value="1"/>
</dbReference>
<sequence>MKAGVYVEYKFSELVDINHLNSLIESFRSITGIGYTIKEIRNDDFTSITNSKICCDFYKVNEITKMRCEESQDSIIKELNEGKDYVIHKCKNGLVQIVVPIIINKVPVAIISASQMFFEEPNMEYFKNEALELGFNEEEYLKTIKEIPVVSKKEIKPITDFILRISKLLAEMGCRHLNELEANKKLSESYLELSGVYQQLRAAEQQLRNQYDELEKMAYYDPLTDLPNWNYIQKEITQYSNENDSSKLAIMYIDLDNFRNINNGFGHHYGDKLLQEIGRSLQTLLKKNCIVSRASGDEFLIVQYGVEDRKEVLKTVGKMSELLNSTWQLDEKEFFVSASIGIAVFPEDGQDFDKILRSAEIAVNKAKELGKNSYMFFEKSLYDEISRKTEMEKELRTAIKNDELTLHYQPQVDIKTGKIVSLEALLRWNSKKFGWVSPYEFIKLAEETGLIIPIGQWVLKTACLQNKDWKSKGYDYEFISVNVSVTQIQNRNFLDNVKEILSETGTRPEYLELEITESVMMETIESNLRILNELRSMGIRIALDDFGTGYSSLNYLKSLPINTLKLDKSFIDGLCKNSYEELITYEIIKLAHRMELDVTAEGVEFEDQLISLMEKECNRIQGYYFSKPFPPVEIESVLEKGSFNIDRM</sequence>
<dbReference type="InterPro" id="IPR029787">
    <property type="entry name" value="Nucleotide_cyclase"/>
</dbReference>
<dbReference type="GO" id="GO:0071111">
    <property type="term" value="F:cyclic-guanylate-specific phosphodiesterase activity"/>
    <property type="evidence" value="ECO:0007669"/>
    <property type="project" value="InterPro"/>
</dbReference>
<dbReference type="InterPro" id="IPR001633">
    <property type="entry name" value="EAL_dom"/>
</dbReference>
<dbReference type="CDD" id="cd01948">
    <property type="entry name" value="EAL"/>
    <property type="match status" value="1"/>
</dbReference>
<dbReference type="AlphaFoldDB" id="A0A934I298"/>